<dbReference type="RefSeq" id="WP_200391152.1">
    <property type="nucleotide sequence ID" value="NZ_JAENIO010000012.1"/>
</dbReference>
<gene>
    <name evidence="3" type="ORF">JIN78_06545</name>
</gene>
<feature type="compositionally biased region" description="Low complexity" evidence="1">
    <location>
        <begin position="263"/>
        <end position="272"/>
    </location>
</feature>
<evidence type="ECO:0000256" key="2">
    <source>
        <dbReference type="SAM" id="Phobius"/>
    </source>
</evidence>
<protein>
    <submittedName>
        <fullName evidence="3">Tetratricopeptide repeat protein</fullName>
    </submittedName>
</protein>
<dbReference type="AlphaFoldDB" id="A0A934VLZ0"/>
<dbReference type="EMBL" id="JAENIO010000012">
    <property type="protein sequence ID" value="MBK1833717.1"/>
    <property type="molecule type" value="Genomic_DNA"/>
</dbReference>
<evidence type="ECO:0000256" key="1">
    <source>
        <dbReference type="SAM" id="MobiDB-lite"/>
    </source>
</evidence>
<keyword evidence="4" id="KW-1185">Reference proteome</keyword>
<accession>A0A934VLZ0</accession>
<keyword evidence="2" id="KW-0472">Membrane</keyword>
<name>A0A934VLZ0_9BACT</name>
<feature type="region of interest" description="Disordered" evidence="1">
    <location>
        <begin position="1"/>
        <end position="21"/>
    </location>
</feature>
<keyword evidence="2" id="KW-0812">Transmembrane</keyword>
<dbReference type="InterPro" id="IPR011990">
    <property type="entry name" value="TPR-like_helical_dom_sf"/>
</dbReference>
<proteinExistence type="predicted"/>
<feature type="region of interest" description="Disordered" evidence="1">
    <location>
        <begin position="217"/>
        <end position="317"/>
    </location>
</feature>
<evidence type="ECO:0000313" key="4">
    <source>
        <dbReference type="Proteomes" id="UP000604083"/>
    </source>
</evidence>
<dbReference type="InterPro" id="IPR019734">
    <property type="entry name" value="TPR_rpt"/>
</dbReference>
<dbReference type="Pfam" id="PF13174">
    <property type="entry name" value="TPR_6"/>
    <property type="match status" value="1"/>
</dbReference>
<dbReference type="SUPFAM" id="SSF48452">
    <property type="entry name" value="TPR-like"/>
    <property type="match status" value="1"/>
</dbReference>
<evidence type="ECO:0000313" key="3">
    <source>
        <dbReference type="EMBL" id="MBK1833717.1"/>
    </source>
</evidence>
<comment type="caution">
    <text evidence="3">The sequence shown here is derived from an EMBL/GenBank/DDBJ whole genome shotgun (WGS) entry which is preliminary data.</text>
</comment>
<feature type="compositionally biased region" description="Basic and acidic residues" evidence="1">
    <location>
        <begin position="282"/>
        <end position="298"/>
    </location>
</feature>
<organism evidence="3 4">
    <name type="scientific">Roseibacillus ishigakijimensis</name>
    <dbReference type="NCBI Taxonomy" id="454146"/>
    <lineage>
        <taxon>Bacteria</taxon>
        <taxon>Pseudomonadati</taxon>
        <taxon>Verrucomicrobiota</taxon>
        <taxon>Verrucomicrobiia</taxon>
        <taxon>Verrucomicrobiales</taxon>
        <taxon>Verrucomicrobiaceae</taxon>
        <taxon>Roseibacillus</taxon>
    </lineage>
</organism>
<dbReference type="Proteomes" id="UP000604083">
    <property type="component" value="Unassembled WGS sequence"/>
</dbReference>
<reference evidence="3" key="1">
    <citation type="submission" date="2021-01" db="EMBL/GenBank/DDBJ databases">
        <title>Modified the classification status of verrucomicrobia.</title>
        <authorList>
            <person name="Feng X."/>
        </authorList>
    </citation>
    <scope>NUCLEOTIDE SEQUENCE</scope>
    <source>
        <strain evidence="3">KCTC 12986</strain>
    </source>
</reference>
<keyword evidence="2" id="KW-1133">Transmembrane helix</keyword>
<sequence length="317" mass="33490">MSEESKSNATPSPAPLGEIEHGPSKFEQFMEKNLKLVILGALALIIAIAAYVISSQLADAKAQEAGNHLFAANDAQALAKVGQDYPDSAAAFSARLLRADELWQEGKEADAIKALQELSGADHPAAAQAKFSLASIYQRQGKEAEARSAYEAIVKDSNATYLHPLSLIALGDLAKAAGEDEKAKQYYQRKMDDYPAYPDQGLAVTRLTLVGVDEPLRVQPPAEAPGETSSDLEISPSFTTPVPAPTATPAPAVEVIPEEAPAEETPSPTPIESTEDQESAAPDEKAPEEAEAPAKESTESSDDDALPENGESLPDGE</sequence>
<feature type="compositionally biased region" description="Polar residues" evidence="1">
    <location>
        <begin position="227"/>
        <end position="238"/>
    </location>
</feature>
<dbReference type="Gene3D" id="1.25.40.10">
    <property type="entry name" value="Tetratricopeptide repeat domain"/>
    <property type="match status" value="1"/>
</dbReference>
<feature type="transmembrane region" description="Helical" evidence="2">
    <location>
        <begin position="34"/>
        <end position="53"/>
    </location>
</feature>